<dbReference type="GO" id="GO:0017183">
    <property type="term" value="P:protein histidyl modification to diphthamide"/>
    <property type="evidence" value="ECO:0007669"/>
    <property type="project" value="UniProtKB-UniRule"/>
</dbReference>
<dbReference type="EC" id="2.5.1.108" evidence="3 11"/>
<name>A0A1C3KFM5_PLAMA</name>
<comment type="similarity">
    <text evidence="2 11">Belongs to the DPH1/DPH2 family. DPH1 subfamily.</text>
</comment>
<comment type="function">
    <text evidence="11">Catalyzes the first step of diphthamide biosynthesis, a post-translational modification of histidine which occurs in elongation factor 2.</text>
</comment>
<dbReference type="PANTHER" id="PTHR10762">
    <property type="entry name" value="DIPHTHAMIDE BIOSYNTHESIS PROTEIN"/>
    <property type="match status" value="1"/>
</dbReference>
<dbReference type="AlphaFoldDB" id="A0A1C3KFM5"/>
<protein>
    <recommendedName>
        <fullName evidence="4 11">2-(3-amino-3-carboxypropyl)histidine synthase subunit 1</fullName>
        <ecNumber evidence="3 11">2.5.1.108</ecNumber>
    </recommendedName>
</protein>
<dbReference type="FunFam" id="3.40.50.11840:FF:000001">
    <property type="entry name" value="2-(3-amino-3-carboxypropyl)histidine synthase subunit 1"/>
    <property type="match status" value="1"/>
</dbReference>
<evidence type="ECO:0000256" key="8">
    <source>
        <dbReference type="ARBA" id="ARBA00023004"/>
    </source>
</evidence>
<evidence type="ECO:0000256" key="5">
    <source>
        <dbReference type="ARBA" id="ARBA00022679"/>
    </source>
</evidence>
<dbReference type="InterPro" id="IPR016435">
    <property type="entry name" value="DPH1/DPH2"/>
</dbReference>
<dbReference type="SFLD" id="SFLDS00032">
    <property type="entry name" value="Radical_SAM_3-amino-3-carboxyp"/>
    <property type="match status" value="1"/>
</dbReference>
<evidence type="ECO:0000256" key="6">
    <source>
        <dbReference type="ARBA" id="ARBA00022691"/>
    </source>
</evidence>
<evidence type="ECO:0000256" key="4">
    <source>
        <dbReference type="ARBA" id="ARBA00021915"/>
    </source>
</evidence>
<dbReference type="GO" id="GO:0090560">
    <property type="term" value="F:2-(3-amino-3-carboxypropyl)histidine synthase activity"/>
    <property type="evidence" value="ECO:0007669"/>
    <property type="project" value="UniProtKB-UniRule"/>
</dbReference>
<dbReference type="GO" id="GO:0016874">
    <property type="term" value="F:ligase activity"/>
    <property type="evidence" value="ECO:0007669"/>
    <property type="project" value="UniProtKB-KW"/>
</dbReference>
<dbReference type="InterPro" id="IPR035435">
    <property type="entry name" value="DPH1/DPH2_euk_archaea"/>
</dbReference>
<dbReference type="VEuPathDB" id="PlasmoDB:PmUG01_13044600"/>
<dbReference type="PANTHER" id="PTHR10762:SF1">
    <property type="entry name" value="2-(3-AMINO-3-CARBOXYPROPYL)HISTIDINE SYNTHASE SUBUNIT 1"/>
    <property type="match status" value="1"/>
</dbReference>
<keyword evidence="5 11" id="KW-0808">Transferase</keyword>
<organism evidence="12 13">
    <name type="scientific">Plasmodium malariae</name>
    <dbReference type="NCBI Taxonomy" id="5858"/>
    <lineage>
        <taxon>Eukaryota</taxon>
        <taxon>Sar</taxon>
        <taxon>Alveolata</taxon>
        <taxon>Apicomplexa</taxon>
        <taxon>Aconoidasida</taxon>
        <taxon>Haemosporida</taxon>
        <taxon>Plasmodiidae</taxon>
        <taxon>Plasmodium</taxon>
        <taxon>Plasmodium (Plasmodium)</taxon>
    </lineage>
</organism>
<dbReference type="InterPro" id="IPR042264">
    <property type="entry name" value="DPH1/DPH2_2"/>
</dbReference>
<dbReference type="NCBIfam" id="TIGR00322">
    <property type="entry name" value="diphth2_R"/>
    <property type="match status" value="2"/>
</dbReference>
<dbReference type="EMBL" id="LT594501">
    <property type="protein sequence ID" value="SBT72414.1"/>
    <property type="molecule type" value="Genomic_DNA"/>
</dbReference>
<comment type="catalytic activity">
    <reaction evidence="10 11">
        <text>L-histidyl-[translation elongation factor 2] + S-adenosyl-L-methionine = 2-[(3S)-amino-3-carboxypropyl]-L-histidyl-[translation elongation factor 2] + S-methyl-5'-thioadenosine + H(+)</text>
        <dbReference type="Rhea" id="RHEA:36783"/>
        <dbReference type="Rhea" id="RHEA-COMP:9748"/>
        <dbReference type="Rhea" id="RHEA-COMP:9749"/>
        <dbReference type="ChEBI" id="CHEBI:15378"/>
        <dbReference type="ChEBI" id="CHEBI:17509"/>
        <dbReference type="ChEBI" id="CHEBI:29979"/>
        <dbReference type="ChEBI" id="CHEBI:59789"/>
        <dbReference type="ChEBI" id="CHEBI:73995"/>
        <dbReference type="EC" id="2.5.1.108"/>
    </reaction>
</comment>
<dbReference type="Pfam" id="PF01866">
    <property type="entry name" value="Diphthamide_syn"/>
    <property type="match status" value="2"/>
</dbReference>
<dbReference type="Gene3D" id="3.40.50.11850">
    <property type="entry name" value="Diphthamide synthesis DPH1/DPH2 domain 2"/>
    <property type="match status" value="2"/>
</dbReference>
<keyword evidence="9" id="KW-0411">Iron-sulfur</keyword>
<dbReference type="PIRSF" id="PIRSF004967">
    <property type="entry name" value="DPH1"/>
    <property type="match status" value="1"/>
</dbReference>
<keyword evidence="7" id="KW-0479">Metal-binding</keyword>
<evidence type="ECO:0000313" key="12">
    <source>
        <dbReference type="EMBL" id="SBT72414.1"/>
    </source>
</evidence>
<evidence type="ECO:0000313" key="13">
    <source>
        <dbReference type="Proteomes" id="UP000219799"/>
    </source>
</evidence>
<dbReference type="InterPro" id="IPR042263">
    <property type="entry name" value="DPH1/DPH2_1"/>
</dbReference>
<evidence type="ECO:0000256" key="1">
    <source>
        <dbReference type="ARBA" id="ARBA00005156"/>
    </source>
</evidence>
<keyword evidence="12" id="KW-0436">Ligase</keyword>
<dbReference type="Proteomes" id="UP000219799">
    <property type="component" value="Chromosome 13"/>
</dbReference>
<dbReference type="UniPathway" id="UPA00559"/>
<accession>A0A1C3KFM5</accession>
<gene>
    <name evidence="12" type="primary">DPH1</name>
    <name evidence="12" type="ORF">PMLGA01_130038400</name>
</gene>
<dbReference type="Gene3D" id="3.40.50.11840">
    <property type="entry name" value="Diphthamide synthesis DPH1/DPH2 domain 1"/>
    <property type="match status" value="1"/>
</dbReference>
<evidence type="ECO:0000256" key="11">
    <source>
        <dbReference type="PIRNR" id="PIRNR004967"/>
    </source>
</evidence>
<keyword evidence="8" id="KW-0408">Iron</keyword>
<dbReference type="GO" id="GO:0051539">
    <property type="term" value="F:4 iron, 4 sulfur cluster binding"/>
    <property type="evidence" value="ECO:0007669"/>
    <property type="project" value="UniProtKB-UniRule"/>
</dbReference>
<evidence type="ECO:0000256" key="7">
    <source>
        <dbReference type="ARBA" id="ARBA00022723"/>
    </source>
</evidence>
<reference evidence="12 13" key="1">
    <citation type="submission" date="2016-06" db="EMBL/GenBank/DDBJ databases">
        <authorList>
            <consortium name="Pathogen Informatics"/>
        </authorList>
    </citation>
    <scope>NUCLEOTIDE SEQUENCE [LARGE SCALE GENOMIC DNA]</scope>
    <source>
        <strain evidence="12">PmlGA01</strain>
    </source>
</reference>
<comment type="cofactor">
    <cofactor evidence="11">
        <name>[4Fe-4S] cluster</name>
        <dbReference type="ChEBI" id="CHEBI:49883"/>
    </cofactor>
    <text evidence="11">Binds 1 [4Fe-4S] cluster per subunit. The cluster is coordinated with 3 cysteines and an exchangeable S-adenosyl-L-methionine.</text>
</comment>
<dbReference type="Gene3D" id="3.40.50.11860">
    <property type="entry name" value="Diphthamide synthesis DPH1/DPH2 domain 3"/>
    <property type="match status" value="1"/>
</dbReference>
<evidence type="ECO:0000256" key="3">
    <source>
        <dbReference type="ARBA" id="ARBA00012221"/>
    </source>
</evidence>
<comment type="pathway">
    <text evidence="1 11">Protein modification; peptidyl-diphthamide biosynthesis.</text>
</comment>
<proteinExistence type="inferred from homology"/>
<evidence type="ECO:0000256" key="10">
    <source>
        <dbReference type="ARBA" id="ARBA00048403"/>
    </source>
</evidence>
<dbReference type="GO" id="GO:0046872">
    <property type="term" value="F:metal ion binding"/>
    <property type="evidence" value="ECO:0007669"/>
    <property type="project" value="UniProtKB-KW"/>
</dbReference>
<evidence type="ECO:0000256" key="2">
    <source>
        <dbReference type="ARBA" id="ARBA00010173"/>
    </source>
</evidence>
<evidence type="ECO:0000256" key="9">
    <source>
        <dbReference type="ARBA" id="ARBA00023014"/>
    </source>
</evidence>
<dbReference type="InterPro" id="IPR042265">
    <property type="entry name" value="DPH1/DPH2_3"/>
</dbReference>
<dbReference type="FunFam" id="3.40.50.11860:FF:000002">
    <property type="entry name" value="2-(3-amino-3-carboxypropyl)histidine synthase subunit 1"/>
    <property type="match status" value="1"/>
</dbReference>
<keyword evidence="6 11" id="KW-0949">S-adenosyl-L-methionine</keyword>
<keyword evidence="11" id="KW-0004">4Fe-4S</keyword>
<sequence>MNKITTTHRISEERKVYCSIPKFILNNELLQKAIKKCLPENYNFEVYKCIDIILREGYKHIALQLPEGLLIWGLYLSEIFYFFCNCVEEVMILGDVTYGGCCIDDFTSKKLKCDLLIHYGHSCLIPLTVTNIRCIYVFVDIKLNCTHLIETIKKNFDKKDIILLLGTIQFSCIVHNVHSILKNENYFDTFLPIPQVLPLTKGEVLGCTSPNLYHFLHEQVIKKEKEMEGADEGELKNIHEHTYEHECICSDGREGKTALGGEGQVRANGVETKCCKTKEIKINANEKDESYIMNACRIFLKQNKVKIVFIADGRFHLESLMIHNPDFSFYRYNPFDKILTVEKYNYKLFYEIRKNEIKKCINCRTVCIILSTLGRQGNVNILKNIIDIIKEKNIYFFILLLSEIYNEKLQLFKNVDVFIQIGCPRLSIDWGNLNMKPLLNTYEAYVLFKSLRYRKVYPMDYYSSSGNEWTNYNAGIGNVKERNLSMKEIIKRRIQMRKNKINIHYQ</sequence>